<evidence type="ECO:0000313" key="1">
    <source>
        <dbReference type="EMBL" id="UNM96546.1"/>
    </source>
</evidence>
<reference evidence="1 2" key="1">
    <citation type="submission" date="2022-03" db="EMBL/GenBank/DDBJ databases">
        <title>Ignatzschineria rhizosphaerae HR5S32.</title>
        <authorList>
            <person name="Sun J.Q."/>
            <person name="Feng J.Y."/>
        </authorList>
    </citation>
    <scope>NUCLEOTIDE SEQUENCE [LARGE SCALE GENOMIC DNA]</scope>
    <source>
        <strain evidence="1 2">HR5S32</strain>
    </source>
</reference>
<dbReference type="Proteomes" id="UP000829542">
    <property type="component" value="Chromosome"/>
</dbReference>
<proteinExistence type="predicted"/>
<evidence type="ECO:0000313" key="2">
    <source>
        <dbReference type="Proteomes" id="UP000829542"/>
    </source>
</evidence>
<gene>
    <name evidence="1" type="ORF">MMG00_01400</name>
</gene>
<keyword evidence="2" id="KW-1185">Reference proteome</keyword>
<dbReference type="RefSeq" id="WP_242150321.1">
    <property type="nucleotide sequence ID" value="NZ_CP093379.1"/>
</dbReference>
<organism evidence="1 2">
    <name type="scientific">Ignatzschineria rhizosphaerae</name>
    <dbReference type="NCBI Taxonomy" id="2923279"/>
    <lineage>
        <taxon>Bacteria</taxon>
        <taxon>Pseudomonadati</taxon>
        <taxon>Pseudomonadota</taxon>
        <taxon>Gammaproteobacteria</taxon>
        <taxon>Cardiobacteriales</taxon>
        <taxon>Ignatzschineriaceae</taxon>
        <taxon>Ignatzschineria</taxon>
    </lineage>
</organism>
<name>A0ABY3X467_9GAMM</name>
<sequence>MIHIKDAQVLYKKWQKMKEEDPNLSCDHPTLLREYADGIGKTGDRICNQCGTAFSANEA</sequence>
<dbReference type="EMBL" id="CP093379">
    <property type="protein sequence ID" value="UNM96546.1"/>
    <property type="molecule type" value="Genomic_DNA"/>
</dbReference>
<accession>A0ABY3X467</accession>
<protein>
    <submittedName>
        <fullName evidence="1">Uncharacterized protein</fullName>
    </submittedName>
</protein>